<feature type="transmembrane region" description="Helical" evidence="8">
    <location>
        <begin position="212"/>
        <end position="233"/>
    </location>
</feature>
<feature type="transmembrane region" description="Helical" evidence="8">
    <location>
        <begin position="186"/>
        <end position="206"/>
    </location>
</feature>
<evidence type="ECO:0000256" key="5">
    <source>
        <dbReference type="ARBA" id="ARBA00023136"/>
    </source>
</evidence>
<feature type="region of interest" description="Disordered" evidence="7">
    <location>
        <begin position="1"/>
        <end position="127"/>
    </location>
</feature>
<accession>A0A8D8BZZ3</accession>
<dbReference type="Pfam" id="PF03006">
    <property type="entry name" value="HlyIII"/>
    <property type="match status" value="1"/>
</dbReference>
<feature type="compositionally biased region" description="Low complexity" evidence="7">
    <location>
        <begin position="31"/>
        <end position="40"/>
    </location>
</feature>
<proteinExistence type="inferred from homology"/>
<dbReference type="GO" id="GO:0038023">
    <property type="term" value="F:signaling receptor activity"/>
    <property type="evidence" value="ECO:0007669"/>
    <property type="project" value="TreeGrafter"/>
</dbReference>
<keyword evidence="6" id="KW-0862">Zinc</keyword>
<protein>
    <submittedName>
        <fullName evidence="9">Progestin and adipoQ receptor family member 4</fullName>
    </submittedName>
</protein>
<evidence type="ECO:0000256" key="3">
    <source>
        <dbReference type="ARBA" id="ARBA00022692"/>
    </source>
</evidence>
<organism evidence="9">
    <name type="scientific">Culex pipiens</name>
    <name type="common">House mosquito</name>
    <dbReference type="NCBI Taxonomy" id="7175"/>
    <lineage>
        <taxon>Eukaryota</taxon>
        <taxon>Metazoa</taxon>
        <taxon>Ecdysozoa</taxon>
        <taxon>Arthropoda</taxon>
        <taxon>Hexapoda</taxon>
        <taxon>Insecta</taxon>
        <taxon>Pterygota</taxon>
        <taxon>Neoptera</taxon>
        <taxon>Endopterygota</taxon>
        <taxon>Diptera</taxon>
        <taxon>Nematocera</taxon>
        <taxon>Culicoidea</taxon>
        <taxon>Culicidae</taxon>
        <taxon>Culicinae</taxon>
        <taxon>Culicini</taxon>
        <taxon>Culex</taxon>
        <taxon>Culex</taxon>
    </lineage>
</organism>
<feature type="compositionally biased region" description="Polar residues" evidence="7">
    <location>
        <begin position="41"/>
        <end position="51"/>
    </location>
</feature>
<dbReference type="PANTHER" id="PTHR20855:SF138">
    <property type="entry name" value="PROGESTIN AND ADIPOQ RECEPTOR FAMILY MEMBER 4"/>
    <property type="match status" value="1"/>
</dbReference>
<feature type="binding site" evidence="6">
    <location>
        <position position="373"/>
    </location>
    <ligand>
        <name>Zn(2+)</name>
        <dbReference type="ChEBI" id="CHEBI:29105"/>
    </ligand>
</feature>
<feature type="binding site" evidence="6">
    <location>
        <position position="377"/>
    </location>
    <ligand>
        <name>Zn(2+)</name>
        <dbReference type="ChEBI" id="CHEBI:29105"/>
    </ligand>
</feature>
<feature type="compositionally biased region" description="Low complexity" evidence="7">
    <location>
        <begin position="1"/>
        <end position="23"/>
    </location>
</feature>
<keyword evidence="4 8" id="KW-1133">Transmembrane helix</keyword>
<dbReference type="InterPro" id="IPR004254">
    <property type="entry name" value="AdipoR/HlyIII-related"/>
</dbReference>
<keyword evidence="6" id="KW-0479">Metal-binding</keyword>
<sequence>MQVVSPCSAASSVSGTETIVASPTPAPPVIPFSIPSSVVPQTNSFGSASAPTTTTTTTINPSTAVPSKSESPAPPPPVVVVQPQSQREEPVAEPPTGTPQKKTLPGDEGPGGDTGDPVGSTTEQQPPPLMQQLNRLLTPPDDLLQWKDMPQHLQFNPYVLTGYRPLQGVKGCLSSLFYVHNETINILTHGIPIVYILATVPAMMPWEKEYRFLSWCHLVGSVAPWCGSFVYHLFMNLELGEGMYYRLLQLDMLGIWISQSFGALPMVTATVYCLGWPIKWFIIISYSLLCIWGLFKAMTASSPWQRRICFLLPFTMRILLTVLRISKVGGGNPASLTHVFLQDAVSAVGGVIGAMHIPEKWFPGSVDIYLNSHNIMHVLVVMAVYSMHQATIRDIEWMQRAECSGANLTSSLNIEGINGTHLEL</sequence>
<evidence type="ECO:0000256" key="6">
    <source>
        <dbReference type="PIRSR" id="PIRSR604254-1"/>
    </source>
</evidence>
<evidence type="ECO:0000256" key="7">
    <source>
        <dbReference type="SAM" id="MobiDB-lite"/>
    </source>
</evidence>
<name>A0A8D8BZZ3_CULPI</name>
<keyword evidence="9" id="KW-0675">Receptor</keyword>
<keyword evidence="5 8" id="KW-0472">Membrane</keyword>
<keyword evidence="3 8" id="KW-0812">Transmembrane</keyword>
<dbReference type="AlphaFoldDB" id="A0A8D8BZZ3"/>
<evidence type="ECO:0000256" key="2">
    <source>
        <dbReference type="ARBA" id="ARBA00007018"/>
    </source>
</evidence>
<evidence type="ECO:0000313" key="9">
    <source>
        <dbReference type="EMBL" id="CAG6484430.1"/>
    </source>
</evidence>
<dbReference type="GO" id="GO:0046872">
    <property type="term" value="F:metal ion binding"/>
    <property type="evidence" value="ECO:0007669"/>
    <property type="project" value="UniProtKB-KW"/>
</dbReference>
<reference evidence="9" key="1">
    <citation type="submission" date="2021-05" db="EMBL/GenBank/DDBJ databases">
        <authorList>
            <person name="Alioto T."/>
            <person name="Alioto T."/>
            <person name="Gomez Garrido J."/>
        </authorList>
    </citation>
    <scope>NUCLEOTIDE SEQUENCE</scope>
</reference>
<feature type="binding site" evidence="6">
    <location>
        <position position="232"/>
    </location>
    <ligand>
        <name>Zn(2+)</name>
        <dbReference type="ChEBI" id="CHEBI:29105"/>
    </ligand>
</feature>
<evidence type="ECO:0000256" key="4">
    <source>
        <dbReference type="ARBA" id="ARBA00022989"/>
    </source>
</evidence>
<dbReference type="EMBL" id="HBUE01099203">
    <property type="protein sequence ID" value="CAG6484430.1"/>
    <property type="molecule type" value="Transcribed_RNA"/>
</dbReference>
<dbReference type="PANTHER" id="PTHR20855">
    <property type="entry name" value="ADIPOR/PROGESTIN RECEPTOR-RELATED"/>
    <property type="match status" value="1"/>
</dbReference>
<feature type="transmembrane region" description="Helical" evidence="8">
    <location>
        <begin position="278"/>
        <end position="295"/>
    </location>
</feature>
<comment type="similarity">
    <text evidence="2">Belongs to the ADIPOR family.</text>
</comment>
<evidence type="ECO:0000256" key="1">
    <source>
        <dbReference type="ARBA" id="ARBA00004141"/>
    </source>
</evidence>
<dbReference type="GO" id="GO:0016020">
    <property type="term" value="C:membrane"/>
    <property type="evidence" value="ECO:0007669"/>
    <property type="project" value="UniProtKB-SubCell"/>
</dbReference>
<evidence type="ECO:0000256" key="8">
    <source>
        <dbReference type="SAM" id="Phobius"/>
    </source>
</evidence>
<feature type="transmembrane region" description="Helical" evidence="8">
    <location>
        <begin position="253"/>
        <end position="272"/>
    </location>
</feature>
<comment type="subcellular location">
    <subcellularLocation>
        <location evidence="1">Membrane</location>
        <topology evidence="1">Multi-pass membrane protein</topology>
    </subcellularLocation>
</comment>